<dbReference type="InterPro" id="IPR044946">
    <property type="entry name" value="Restrct_endonuc_typeI_TRD_sf"/>
</dbReference>
<sequence>MKSHLPVVALGNHIHQISERNRKDAAIEVFSVTNSEGFKLSTDYFSKEVFSKDVSNYKVVMPGQFAYNPSRINVGSIDYLCQANPVLVSPLYIVFTCEDSLHPEFLLRYLKSDLGNAQIRANTEGAVRDSLKYKGLKNIKLPLPPRNDQIRIAHLLGKVEGLIAQRKQHLLQLDELLKSVFLEMFGPMSPGSDKWPLVEIRELAAKHKGAIRTGPFGSNLLHSEFTPEGDVAVLGIDNAVQNHFAWSERRFITHDKYQSLQNYRIYPGDVIITIMGTIGRSAVIPDDIPVAINTKHLAAITLNREVANPLFLSYSIHSSPFVLNQLASRNRGAIMSGLNLGIIKETKIKHPPIGLQNRFAEVHAHVDQLKSHYRQSLTDLETLYAALSQSAFKGELDLSRIPLPAATLKPATMEGTADAAVDLDVPVTSLPDLGLSADALADEADRLTLLTAWLEAWQARLHGHTFVLPDFLEAAQTRLTELYPEDDLELSMAAYDQIKEWVFGALNDGTLVQGYDKESKRVTLRTAHA</sequence>
<dbReference type="PANTHER" id="PTHR30408">
    <property type="entry name" value="TYPE-1 RESTRICTION ENZYME ECOKI SPECIFICITY PROTEIN"/>
    <property type="match status" value="1"/>
</dbReference>
<comment type="similarity">
    <text evidence="1">Belongs to the type-I restriction system S methylase family.</text>
</comment>
<dbReference type="SUPFAM" id="SSF116734">
    <property type="entry name" value="DNA methylase specificity domain"/>
    <property type="match status" value="2"/>
</dbReference>
<proteinExistence type="inferred from homology"/>
<dbReference type="Pfam" id="PF01420">
    <property type="entry name" value="Methylase_S"/>
    <property type="match status" value="2"/>
</dbReference>
<accession>A0AB74UP27</accession>
<keyword evidence="2" id="KW-0680">Restriction system</keyword>
<dbReference type="EC" id="3.1.21.-" evidence="5"/>
<keyword evidence="5" id="KW-0378">Hydrolase</keyword>
<dbReference type="GO" id="GO:0004519">
    <property type="term" value="F:endonuclease activity"/>
    <property type="evidence" value="ECO:0007669"/>
    <property type="project" value="UniProtKB-KW"/>
</dbReference>
<keyword evidence="5" id="KW-0540">Nuclease</keyword>
<dbReference type="GO" id="GO:0016787">
    <property type="term" value="F:hydrolase activity"/>
    <property type="evidence" value="ECO:0007669"/>
    <property type="project" value="UniProtKB-KW"/>
</dbReference>
<keyword evidence="5" id="KW-0255">Endonuclease</keyword>
<dbReference type="Gene3D" id="3.90.220.20">
    <property type="entry name" value="DNA methylase specificity domains"/>
    <property type="match status" value="2"/>
</dbReference>
<keyword evidence="3" id="KW-0238">DNA-binding</keyword>
<dbReference type="EMBL" id="CP170721">
    <property type="protein sequence ID" value="XIA16922.1"/>
    <property type="molecule type" value="Genomic_DNA"/>
</dbReference>
<gene>
    <name evidence="5" type="ORF">ACFYG5_10065</name>
</gene>
<dbReference type="AlphaFoldDB" id="A0AB74UP27"/>
<evidence type="ECO:0000256" key="1">
    <source>
        <dbReference type="ARBA" id="ARBA00010923"/>
    </source>
</evidence>
<feature type="domain" description="Type I restriction modification DNA specificity" evidence="4">
    <location>
        <begin position="82"/>
        <end position="169"/>
    </location>
</feature>
<evidence type="ECO:0000256" key="3">
    <source>
        <dbReference type="ARBA" id="ARBA00023125"/>
    </source>
</evidence>
<dbReference type="GO" id="GO:0009307">
    <property type="term" value="P:DNA restriction-modification system"/>
    <property type="evidence" value="ECO:0007669"/>
    <property type="project" value="UniProtKB-KW"/>
</dbReference>
<protein>
    <submittedName>
        <fullName evidence="5">Restriction endonuclease subunit S</fullName>
        <ecNumber evidence="5">3.1.21.-</ecNumber>
    </submittedName>
</protein>
<dbReference type="GO" id="GO:0003677">
    <property type="term" value="F:DNA binding"/>
    <property type="evidence" value="ECO:0007669"/>
    <property type="project" value="UniProtKB-KW"/>
</dbReference>
<dbReference type="PANTHER" id="PTHR30408:SF12">
    <property type="entry name" value="TYPE I RESTRICTION ENZYME MJAVIII SPECIFICITY SUBUNIT"/>
    <property type="match status" value="1"/>
</dbReference>
<dbReference type="RefSeq" id="WP_395117487.1">
    <property type="nucleotide sequence ID" value="NZ_CP170721.1"/>
</dbReference>
<evidence type="ECO:0000259" key="4">
    <source>
        <dbReference type="Pfam" id="PF01420"/>
    </source>
</evidence>
<evidence type="ECO:0000256" key="2">
    <source>
        <dbReference type="ARBA" id="ARBA00022747"/>
    </source>
</evidence>
<feature type="domain" description="Type I restriction modification DNA specificity" evidence="4">
    <location>
        <begin position="222"/>
        <end position="363"/>
    </location>
</feature>
<dbReference type="InterPro" id="IPR000055">
    <property type="entry name" value="Restrct_endonuc_typeI_TRD"/>
</dbReference>
<reference evidence="5" key="1">
    <citation type="submission" date="2024-10" db="EMBL/GenBank/DDBJ databases">
        <authorList>
            <person name="Lesea H.P."/>
            <person name="Kuehl J.V."/>
            <person name="Chandonia J.-M."/>
        </authorList>
    </citation>
    <scope>NUCLEOTIDE SEQUENCE</scope>
    <source>
        <strain evidence="5">FW102-FHT14D07</strain>
    </source>
</reference>
<dbReference type="InterPro" id="IPR052021">
    <property type="entry name" value="Type-I_RS_S_subunit"/>
</dbReference>
<evidence type="ECO:0000313" key="5">
    <source>
        <dbReference type="EMBL" id="XIA16922.1"/>
    </source>
</evidence>
<name>A0AB74UP27_9GAMM</name>
<organism evidence="5">
    <name type="scientific">Rhodanobacter sp. FW102-FHT14D07</name>
    <dbReference type="NCBI Taxonomy" id="3351462"/>
    <lineage>
        <taxon>Bacteria</taxon>
        <taxon>Pseudomonadati</taxon>
        <taxon>Pseudomonadota</taxon>
        <taxon>Gammaproteobacteria</taxon>
        <taxon>Lysobacterales</taxon>
        <taxon>Rhodanobacteraceae</taxon>
        <taxon>Rhodanobacter</taxon>
    </lineage>
</organism>